<dbReference type="CDD" id="cd04301">
    <property type="entry name" value="NAT_SF"/>
    <property type="match status" value="1"/>
</dbReference>
<keyword evidence="1" id="KW-0808">Transferase</keyword>
<accession>A0A6J5YKG2</accession>
<evidence type="ECO:0000313" key="4">
    <source>
        <dbReference type="EMBL" id="CAB4324178.1"/>
    </source>
</evidence>
<dbReference type="SUPFAM" id="SSF55729">
    <property type="entry name" value="Acyl-CoA N-acyltransferases (Nat)"/>
    <property type="match status" value="1"/>
</dbReference>
<dbReference type="InterPro" id="IPR000182">
    <property type="entry name" value="GNAT_dom"/>
</dbReference>
<dbReference type="PROSITE" id="PS51186">
    <property type="entry name" value="GNAT"/>
    <property type="match status" value="1"/>
</dbReference>
<dbReference type="Gene3D" id="3.40.630.30">
    <property type="match status" value="1"/>
</dbReference>
<evidence type="ECO:0000256" key="2">
    <source>
        <dbReference type="ARBA" id="ARBA00023315"/>
    </source>
</evidence>
<dbReference type="Pfam" id="PF00583">
    <property type="entry name" value="Acetyltransf_1"/>
    <property type="match status" value="1"/>
</dbReference>
<dbReference type="InterPro" id="IPR016181">
    <property type="entry name" value="Acyl_CoA_acyltransferase"/>
</dbReference>
<organism evidence="4">
    <name type="scientific">freshwater metagenome</name>
    <dbReference type="NCBI Taxonomy" id="449393"/>
    <lineage>
        <taxon>unclassified sequences</taxon>
        <taxon>metagenomes</taxon>
        <taxon>ecological metagenomes</taxon>
    </lineage>
</organism>
<dbReference type="PANTHER" id="PTHR43877:SF2">
    <property type="entry name" value="AMINOALKYLPHOSPHONATE N-ACETYLTRANSFERASE-RELATED"/>
    <property type="match status" value="1"/>
</dbReference>
<name>A0A6J5YKG2_9ZZZZ</name>
<dbReference type="GO" id="GO:0016747">
    <property type="term" value="F:acyltransferase activity, transferring groups other than amino-acyl groups"/>
    <property type="evidence" value="ECO:0007669"/>
    <property type="project" value="InterPro"/>
</dbReference>
<keyword evidence="2" id="KW-0012">Acyltransferase</keyword>
<feature type="domain" description="N-acetyltransferase" evidence="3">
    <location>
        <begin position="4"/>
        <end position="167"/>
    </location>
</feature>
<protein>
    <submittedName>
        <fullName evidence="4">Unannotated protein</fullName>
    </submittedName>
</protein>
<gene>
    <name evidence="4" type="ORF">UFOPK1392_01942</name>
</gene>
<evidence type="ECO:0000256" key="1">
    <source>
        <dbReference type="ARBA" id="ARBA00022679"/>
    </source>
</evidence>
<proteinExistence type="predicted"/>
<dbReference type="PANTHER" id="PTHR43877">
    <property type="entry name" value="AMINOALKYLPHOSPHONATE N-ACETYLTRANSFERASE-RELATED-RELATED"/>
    <property type="match status" value="1"/>
</dbReference>
<dbReference type="InterPro" id="IPR050832">
    <property type="entry name" value="Bact_Acetyltransf"/>
</dbReference>
<reference evidence="4" key="1">
    <citation type="submission" date="2020-05" db="EMBL/GenBank/DDBJ databases">
        <authorList>
            <person name="Chiriac C."/>
            <person name="Salcher M."/>
            <person name="Ghai R."/>
            <person name="Kavagutti S V."/>
        </authorList>
    </citation>
    <scope>NUCLEOTIDE SEQUENCE</scope>
</reference>
<sequence length="180" mass="20348">MTELTFRHATAEDIPAVVDLVQSAYRGDRSRAGWTTEADLVEGQRIEDSMLVDLLERPRTIVLLAQTDQLVGCCELSAEHDPDIAYFGMFAVRPELQGAGIGDQILRAAQQTAIDLWGATTMRLVTIHLRNEVIAWYERRGFTPTGATHRFPYGDERYGRPKRDDLTLVEFQKPFPPTTR</sequence>
<evidence type="ECO:0000259" key="3">
    <source>
        <dbReference type="PROSITE" id="PS51186"/>
    </source>
</evidence>
<dbReference type="EMBL" id="CAEMXZ010000112">
    <property type="protein sequence ID" value="CAB4324178.1"/>
    <property type="molecule type" value="Genomic_DNA"/>
</dbReference>
<dbReference type="AlphaFoldDB" id="A0A6J5YKG2"/>